<feature type="region of interest" description="Disordered" evidence="2">
    <location>
        <begin position="1"/>
        <end position="27"/>
    </location>
</feature>
<dbReference type="Pfam" id="PF02481">
    <property type="entry name" value="DNA_processg_A"/>
    <property type="match status" value="1"/>
</dbReference>
<dbReference type="PANTHER" id="PTHR43022">
    <property type="entry name" value="PROTEIN SMF"/>
    <property type="match status" value="1"/>
</dbReference>
<proteinExistence type="inferred from homology"/>
<dbReference type="EMBL" id="JAUSRA010000001">
    <property type="protein sequence ID" value="MDP9792603.1"/>
    <property type="molecule type" value="Genomic_DNA"/>
</dbReference>
<dbReference type="Gene3D" id="3.40.50.450">
    <property type="match status" value="1"/>
</dbReference>
<evidence type="ECO:0000256" key="2">
    <source>
        <dbReference type="SAM" id="MobiDB-lite"/>
    </source>
</evidence>
<name>A0ABT9MMS8_9ACTN</name>
<reference evidence="4 5" key="1">
    <citation type="submission" date="2023-07" db="EMBL/GenBank/DDBJ databases">
        <title>Sequencing the genomes of 1000 actinobacteria strains.</title>
        <authorList>
            <person name="Klenk H.-P."/>
        </authorList>
    </citation>
    <scope>NUCLEOTIDE SEQUENCE [LARGE SCALE GENOMIC DNA]</scope>
    <source>
        <strain evidence="4 5">DSM 44710</strain>
    </source>
</reference>
<dbReference type="SUPFAM" id="SSF102405">
    <property type="entry name" value="MCP/YpsA-like"/>
    <property type="match status" value="1"/>
</dbReference>
<evidence type="ECO:0000256" key="1">
    <source>
        <dbReference type="ARBA" id="ARBA00006525"/>
    </source>
</evidence>
<evidence type="ECO:0000259" key="3">
    <source>
        <dbReference type="Pfam" id="PF02481"/>
    </source>
</evidence>
<accession>A0ABT9MMS8</accession>
<gene>
    <name evidence="4" type="ORF">J2S43_001115</name>
</gene>
<evidence type="ECO:0000313" key="5">
    <source>
        <dbReference type="Proteomes" id="UP001240984"/>
    </source>
</evidence>
<dbReference type="PANTHER" id="PTHR43022:SF1">
    <property type="entry name" value="PROTEIN SMF"/>
    <property type="match status" value="1"/>
</dbReference>
<sequence length="349" mass="36520">MSTFSDNQHPGPADRTGALPATAPARDSDRAARVALTWLTEPGDHTVWSLVEQHGAPATLDLVVRGDVPDIVLTNARRATAADRDAQRIAVEALHHAQQLGTRIVTPADDEWPVRLNALAGLAPDALGPAHVHVRPPLCLWVRGAWPLREAFDRSVAVVGARAATHYGTTVAAGIASEMAARGWTIVAGGAYGIETAAHHATMAAGGRTVAVLPCGVDRPYPAGNAAMFARIADDGLLISEWPFGTEPLRHRFLARNWLIAAATRGTVVVEAAVRSGSAQMMQSVLALGRAAMVVPGPVTSALSAGSHELLRAHPQAKLVTGVPHILEALLPHTPASAHHTHPASDGLT</sequence>
<dbReference type="RefSeq" id="WP_306827477.1">
    <property type="nucleotide sequence ID" value="NZ_JAUSRA010000001.1"/>
</dbReference>
<comment type="caution">
    <text evidence="4">The sequence shown here is derived from an EMBL/GenBank/DDBJ whole genome shotgun (WGS) entry which is preliminary data.</text>
</comment>
<dbReference type="Proteomes" id="UP001240984">
    <property type="component" value="Unassembled WGS sequence"/>
</dbReference>
<comment type="similarity">
    <text evidence="1">Belongs to the DprA/Smf family.</text>
</comment>
<evidence type="ECO:0000313" key="4">
    <source>
        <dbReference type="EMBL" id="MDP9792603.1"/>
    </source>
</evidence>
<organism evidence="4 5">
    <name type="scientific">Catenuloplanes nepalensis</name>
    <dbReference type="NCBI Taxonomy" id="587533"/>
    <lineage>
        <taxon>Bacteria</taxon>
        <taxon>Bacillati</taxon>
        <taxon>Actinomycetota</taxon>
        <taxon>Actinomycetes</taxon>
        <taxon>Micromonosporales</taxon>
        <taxon>Micromonosporaceae</taxon>
        <taxon>Catenuloplanes</taxon>
    </lineage>
</organism>
<protein>
    <submittedName>
        <fullName evidence="4">DNA processing protein</fullName>
    </submittedName>
</protein>
<dbReference type="InterPro" id="IPR057666">
    <property type="entry name" value="DrpA_SLOG"/>
</dbReference>
<feature type="domain" description="Smf/DprA SLOG" evidence="3">
    <location>
        <begin position="104"/>
        <end position="330"/>
    </location>
</feature>
<dbReference type="InterPro" id="IPR003488">
    <property type="entry name" value="DprA"/>
</dbReference>
<keyword evidence="5" id="KW-1185">Reference proteome</keyword>